<sequence>MMQFVDQTLDVFRKYRKTEPPYLVALRCCTITICVLLIIIYGIFLLLFLINDDPVERSVVVPAPTIPAADGTRSEQDLCTSLIIPPKCCCDANNSTDHFTGYFTAWKNGPNGDSSYTLNYDLTSELYGVWYTIRKADSSYNPQRDQGMIVRAFDSEFNPQTLPNYPNDTSQNIDSDFYNSIDELNHHVIGYRQNNWMFVNRHLKKKLRPGAGNVIGIPPRHFNEYYLTTEYESVNNPANAQNLNQDNDVYANLFVGTLNWYEEEITERRSRSLLDCFGLLAGFYALIAGIYICCFGAAAILPWGCCQIIFLRKQIRDDLRNEYPNGIPLIDTPNPEVSCKERLNYLEKFMRQYVIDVDYLRDYESDDDDDENEKIGATIDAAGGSGPSAGSVLPIFSGRRKRKNSSPNDGGPNSNNNVNTPGSPSDNSYTTVPPSGPEHEVGGPGYTTVPARHQPSTGAGQSNLPSSQHDAVTAAAVGSGYGTSGNNNSSNKFSAIGAGAAAGILAGAAFGSHDSKKTTTGGGSTTEHEPATATTTSSSGYGSGYGTSGDNNNSNKFSAIDASATGVGGAALGSHDSKKTITGGGTTEHESTTTTTTSSNNNKLTAIGAGIIGGVAGIFGSKFASHDSKKTTTGGEGGAAVIGGGGASGYDSNMAYIAGASGGSSAIGGGSESIYSSTTTTGGGPTEIGGESNKSSSTSYGGLAIAGAAAAAGAIGGAAIASKSSKSSSGTAGATTLSGGGGSVHETTTYTTSSGTTGGEVGGTYTTSSSSSATSQASQVALLASMSEQERIKYLATLSLTERRELEALLKKNTTTKRTIIEGGGYTTTTSSSSATSQASQVALLASM</sequence>
<feature type="transmembrane region" description="Helical" evidence="2">
    <location>
        <begin position="277"/>
        <end position="303"/>
    </location>
</feature>
<proteinExistence type="predicted"/>
<feature type="transmembrane region" description="Helical" evidence="2">
    <location>
        <begin position="700"/>
        <end position="721"/>
    </location>
</feature>
<feature type="non-terminal residue" evidence="3">
    <location>
        <position position="1"/>
    </location>
</feature>
<feature type="compositionally biased region" description="Low complexity" evidence="1">
    <location>
        <begin position="744"/>
        <end position="755"/>
    </location>
</feature>
<dbReference type="InterPro" id="IPR022272">
    <property type="entry name" value="Lipocalin_CS"/>
</dbReference>
<evidence type="ECO:0000313" key="4">
    <source>
        <dbReference type="Proteomes" id="UP000789831"/>
    </source>
</evidence>
<feature type="compositionally biased region" description="Polar residues" evidence="1">
    <location>
        <begin position="454"/>
        <end position="469"/>
    </location>
</feature>
<keyword evidence="2" id="KW-0472">Membrane</keyword>
<feature type="region of interest" description="Disordered" evidence="1">
    <location>
        <begin position="514"/>
        <end position="547"/>
    </location>
</feature>
<protein>
    <submittedName>
        <fullName evidence="3">2738_t:CDS:1</fullName>
    </submittedName>
</protein>
<keyword evidence="2" id="KW-0812">Transmembrane</keyword>
<evidence type="ECO:0000313" key="3">
    <source>
        <dbReference type="EMBL" id="CAG8585347.1"/>
    </source>
</evidence>
<accession>A0A9N9C127</accession>
<feature type="region of interest" description="Disordered" evidence="1">
    <location>
        <begin position="569"/>
        <end position="602"/>
    </location>
</feature>
<evidence type="ECO:0000256" key="1">
    <source>
        <dbReference type="SAM" id="MobiDB-lite"/>
    </source>
</evidence>
<comment type="caution">
    <text evidence="3">The sequence shown here is derived from an EMBL/GenBank/DDBJ whole genome shotgun (WGS) entry which is preliminary data.</text>
</comment>
<keyword evidence="4" id="KW-1185">Reference proteome</keyword>
<feature type="transmembrane region" description="Helical" evidence="2">
    <location>
        <begin position="24"/>
        <end position="50"/>
    </location>
</feature>
<feature type="region of interest" description="Disordered" evidence="1">
    <location>
        <begin position="364"/>
        <end position="469"/>
    </location>
</feature>
<dbReference type="Proteomes" id="UP000789831">
    <property type="component" value="Unassembled WGS sequence"/>
</dbReference>
<keyword evidence="2" id="KW-1133">Transmembrane helix</keyword>
<feature type="region of interest" description="Disordered" evidence="1">
    <location>
        <begin position="674"/>
        <end position="695"/>
    </location>
</feature>
<feature type="compositionally biased region" description="Low complexity" evidence="1">
    <location>
        <begin position="723"/>
        <end position="737"/>
    </location>
</feature>
<dbReference type="PROSITE" id="PS00213">
    <property type="entry name" value="LIPOCALIN"/>
    <property type="match status" value="1"/>
</dbReference>
<gene>
    <name evidence="3" type="ORF">AGERDE_LOCUS8335</name>
</gene>
<evidence type="ECO:0000256" key="2">
    <source>
        <dbReference type="SAM" id="Phobius"/>
    </source>
</evidence>
<feature type="compositionally biased region" description="Low complexity" evidence="1">
    <location>
        <begin position="405"/>
        <end position="425"/>
    </location>
</feature>
<name>A0A9N9C127_9GLOM</name>
<dbReference type="AlphaFoldDB" id="A0A9N9C127"/>
<reference evidence="3" key="1">
    <citation type="submission" date="2021-06" db="EMBL/GenBank/DDBJ databases">
        <authorList>
            <person name="Kallberg Y."/>
            <person name="Tangrot J."/>
            <person name="Rosling A."/>
        </authorList>
    </citation>
    <scope>NUCLEOTIDE SEQUENCE</scope>
    <source>
        <strain evidence="3">MT106</strain>
    </source>
</reference>
<dbReference type="OrthoDB" id="2425915at2759"/>
<feature type="compositionally biased region" description="Low complexity" evidence="1">
    <location>
        <begin position="531"/>
        <end position="540"/>
    </location>
</feature>
<feature type="non-terminal residue" evidence="3">
    <location>
        <position position="848"/>
    </location>
</feature>
<dbReference type="EMBL" id="CAJVPL010001735">
    <property type="protein sequence ID" value="CAG8585347.1"/>
    <property type="molecule type" value="Genomic_DNA"/>
</dbReference>
<organism evidence="3 4">
    <name type="scientific">Ambispora gerdemannii</name>
    <dbReference type="NCBI Taxonomy" id="144530"/>
    <lineage>
        <taxon>Eukaryota</taxon>
        <taxon>Fungi</taxon>
        <taxon>Fungi incertae sedis</taxon>
        <taxon>Mucoromycota</taxon>
        <taxon>Glomeromycotina</taxon>
        <taxon>Glomeromycetes</taxon>
        <taxon>Archaeosporales</taxon>
        <taxon>Ambisporaceae</taxon>
        <taxon>Ambispora</taxon>
    </lineage>
</organism>
<feature type="region of interest" description="Disordered" evidence="1">
    <location>
        <begin position="723"/>
        <end position="771"/>
    </location>
</feature>
<feature type="compositionally biased region" description="Low complexity" evidence="1">
    <location>
        <begin position="592"/>
        <end position="602"/>
    </location>
</feature>